<dbReference type="EMBL" id="CP003732">
    <property type="protein sequence ID" value="AFV10374.1"/>
    <property type="molecule type" value="Genomic_DNA"/>
</dbReference>
<accession>K4LQK5</accession>
<evidence type="ECO:0000256" key="5">
    <source>
        <dbReference type="ARBA" id="ARBA00023014"/>
    </source>
</evidence>
<reference evidence="7 8" key="1">
    <citation type="journal article" date="2012" name="BMC Genomics">
        <title>Genome-guided analysis of physiological and morphological traits of the fermentative acetate oxidizer Thermacetogenium phaeum.</title>
        <authorList>
            <person name="Oehler D."/>
            <person name="Poehlein A."/>
            <person name="Leimbach A."/>
            <person name="Muller N."/>
            <person name="Daniel R."/>
            <person name="Gottschalk G."/>
            <person name="Schink B."/>
        </authorList>
    </citation>
    <scope>NUCLEOTIDE SEQUENCE [LARGE SCALE GENOMIC DNA]</scope>
    <source>
        <strain evidence="8">ATCC BAA-254 / DSM 26808 / PB</strain>
    </source>
</reference>
<dbReference type="GO" id="GO:0051539">
    <property type="term" value="F:4 iron, 4 sulfur cluster binding"/>
    <property type="evidence" value="ECO:0007669"/>
    <property type="project" value="UniProtKB-KW"/>
</dbReference>
<dbReference type="HOGENOM" id="CLU_023081_3_0_9"/>
<evidence type="ECO:0000256" key="3">
    <source>
        <dbReference type="ARBA" id="ARBA00023002"/>
    </source>
</evidence>
<keyword evidence="1" id="KW-0004">4Fe-4S</keyword>
<dbReference type="KEGG" id="tpz:Tph_c01260"/>
<keyword evidence="3" id="KW-0560">Oxidoreductase</keyword>
<proteinExistence type="predicted"/>
<dbReference type="SUPFAM" id="SSF46548">
    <property type="entry name" value="alpha-helical ferredoxin"/>
    <property type="match status" value="1"/>
</dbReference>
<dbReference type="STRING" id="1089553.Tph_c01260"/>
<evidence type="ECO:0000313" key="7">
    <source>
        <dbReference type="EMBL" id="AFV10374.1"/>
    </source>
</evidence>
<keyword evidence="4" id="KW-0408">Iron</keyword>
<dbReference type="OrthoDB" id="5241828at2"/>
<dbReference type="PANTHER" id="PTHR43255">
    <property type="entry name" value="IRON-SULFUR-BINDING OXIDOREDUCTASE FADF-RELATED-RELATED"/>
    <property type="match status" value="1"/>
</dbReference>
<organism evidence="7 8">
    <name type="scientific">Thermacetogenium phaeum (strain ATCC BAA-254 / DSM 26808 / PB)</name>
    <dbReference type="NCBI Taxonomy" id="1089553"/>
    <lineage>
        <taxon>Bacteria</taxon>
        <taxon>Bacillati</taxon>
        <taxon>Bacillota</taxon>
        <taxon>Clostridia</taxon>
        <taxon>Thermoanaerobacterales</taxon>
        <taxon>Thermoanaerobacteraceae</taxon>
        <taxon>Thermacetogenium</taxon>
    </lineage>
</organism>
<dbReference type="Gene3D" id="3.30.70.20">
    <property type="match status" value="1"/>
</dbReference>
<evidence type="ECO:0000256" key="2">
    <source>
        <dbReference type="ARBA" id="ARBA00022723"/>
    </source>
</evidence>
<gene>
    <name evidence="7" type="ordered locus">Tph_c01260</name>
</gene>
<dbReference type="GO" id="GO:0046872">
    <property type="term" value="F:metal ion binding"/>
    <property type="evidence" value="ECO:0007669"/>
    <property type="project" value="UniProtKB-KW"/>
</dbReference>
<dbReference type="PROSITE" id="PS00198">
    <property type="entry name" value="4FE4S_FER_1"/>
    <property type="match status" value="1"/>
</dbReference>
<dbReference type="InterPro" id="IPR051460">
    <property type="entry name" value="HdrC_iron-sulfur_subunit"/>
</dbReference>
<dbReference type="Proteomes" id="UP000000467">
    <property type="component" value="Chromosome"/>
</dbReference>
<keyword evidence="5" id="KW-0411">Iron-sulfur</keyword>
<evidence type="ECO:0000256" key="1">
    <source>
        <dbReference type="ARBA" id="ARBA00022485"/>
    </source>
</evidence>
<name>K4LQK5_THEPS</name>
<evidence type="ECO:0000256" key="4">
    <source>
        <dbReference type="ARBA" id="ARBA00023004"/>
    </source>
</evidence>
<dbReference type="AlphaFoldDB" id="K4LQK5"/>
<dbReference type="Pfam" id="PF02754">
    <property type="entry name" value="CCG"/>
    <property type="match status" value="2"/>
</dbReference>
<evidence type="ECO:0000259" key="6">
    <source>
        <dbReference type="Pfam" id="PF02754"/>
    </source>
</evidence>
<dbReference type="RefSeq" id="WP_015049294.1">
    <property type="nucleotide sequence ID" value="NC_018870.1"/>
</dbReference>
<dbReference type="GO" id="GO:0005886">
    <property type="term" value="C:plasma membrane"/>
    <property type="evidence" value="ECO:0007669"/>
    <property type="project" value="TreeGrafter"/>
</dbReference>
<dbReference type="GO" id="GO:0016491">
    <property type="term" value="F:oxidoreductase activity"/>
    <property type="evidence" value="ECO:0007669"/>
    <property type="project" value="UniProtKB-KW"/>
</dbReference>
<keyword evidence="2" id="KW-0479">Metal-binding</keyword>
<sequence length="359" mass="39701">MRDGIKSALSQLEQECLDCGACAEVCDLLAELTDSPGELARRGIDVYLAYSCFLCDRCAAACPLELRPSALFAARRMAAVEKGEIDPEEYNYLLPDRKEHVMQLYRSYCGIDYGDLEAEKGAEICFFPGCTLMTYSPVLTREVFKRLEDECGCRGMLTDCCGKPLSQMGLEERAAESSRNLVDKVKCLGVKRIVVACPGCYYYLYEILGQEEIEILTVYEVLDFTEITAENAPLCTVHDSCPDRFKGVFSKGVRAALKKSGFSVVEMTANRGDTPCCGSGGQVSHFRPELAEKLIEVRLREAEKSGARVLLAYCLSCVLNFATRPSGVKVRHVLNLLLGLDEDYSDVKTKVLKILENAG</sequence>
<dbReference type="InterPro" id="IPR017900">
    <property type="entry name" value="4Fe4S_Fe_S_CS"/>
</dbReference>
<evidence type="ECO:0000313" key="8">
    <source>
        <dbReference type="Proteomes" id="UP000000467"/>
    </source>
</evidence>
<dbReference type="Pfam" id="PF13534">
    <property type="entry name" value="Fer4_17"/>
    <property type="match status" value="1"/>
</dbReference>
<dbReference type="eggNOG" id="COG0247">
    <property type="taxonomic scope" value="Bacteria"/>
</dbReference>
<keyword evidence="8" id="KW-1185">Reference proteome</keyword>
<feature type="domain" description="Cysteine-rich" evidence="6">
    <location>
        <begin position="125"/>
        <end position="204"/>
    </location>
</feature>
<feature type="domain" description="Cysteine-rich" evidence="6">
    <location>
        <begin position="236"/>
        <end position="321"/>
    </location>
</feature>
<dbReference type="PANTHER" id="PTHR43255:SF1">
    <property type="entry name" value="IRON-SULFUR-BINDING OXIDOREDUCTASE FADF-RELATED"/>
    <property type="match status" value="1"/>
</dbReference>
<dbReference type="InterPro" id="IPR004017">
    <property type="entry name" value="Cys_rich_dom"/>
</dbReference>
<protein>
    <recommendedName>
        <fullName evidence="6">Cysteine-rich domain-containing protein</fullName>
    </recommendedName>
</protein>